<evidence type="ECO:0000313" key="4">
    <source>
        <dbReference type="Proteomes" id="UP000037035"/>
    </source>
</evidence>
<gene>
    <name evidence="3" type="ORF">VP01_804g1</name>
</gene>
<evidence type="ECO:0000256" key="1">
    <source>
        <dbReference type="SAM" id="MobiDB-lite"/>
    </source>
</evidence>
<name>A0A0L6UAC6_9BASI</name>
<proteinExistence type="predicted"/>
<feature type="compositionally biased region" description="Polar residues" evidence="1">
    <location>
        <begin position="57"/>
        <end position="66"/>
    </location>
</feature>
<keyword evidence="2" id="KW-1133">Transmembrane helix</keyword>
<dbReference type="Proteomes" id="UP000037035">
    <property type="component" value="Unassembled WGS sequence"/>
</dbReference>
<dbReference type="EMBL" id="LAVV01013550">
    <property type="protein sequence ID" value="KNZ45503.1"/>
    <property type="molecule type" value="Genomic_DNA"/>
</dbReference>
<feature type="transmembrane region" description="Helical" evidence="2">
    <location>
        <begin position="16"/>
        <end position="37"/>
    </location>
</feature>
<keyword evidence="2" id="KW-0812">Transmembrane</keyword>
<dbReference type="VEuPathDB" id="FungiDB:VP01_804g1"/>
<sequence length="416" mass="47353">MTTILRLVMRKSEFSFSSYLLFILLNFGFCFIVMVSYSQFKTQRLAAPPDSGWRETPTPSQKTIRPNQFPDVKSVTGCNSLQSSVSSEIGLATMARMNLQMASSNTNNTERENDHGMAGLYLIQLQEANSTIYQLDEWISHLRDEGQHTEEKTIMYSLGKNEELRRQVRINGTEIMLNVMSKGMKFELGRIERRKKTRETQVVGIQDENNQLHESITSLLKDLMHQNVQNSNLCNQKLNLQNKIDLMQLKIDMQHPNMMYNSPFCGPPPSFPPGPTGVNSASFNGAFSNVGAFGPYSGEAHGAGFYHSMAIPLNNIQFPRGLTHVCLLEASISLPVTLMYKTFFCLKLVWETSFFCSIYIIDPGQYTHSFLLIIHIVIFFLIIHNMFLLIIHKLILKPTTSQIITSNGEQKNNWRK</sequence>
<comment type="caution">
    <text evidence="3">The sequence shown here is derived from an EMBL/GenBank/DDBJ whole genome shotgun (WGS) entry which is preliminary data.</text>
</comment>
<protein>
    <submittedName>
        <fullName evidence="3">Uncharacterized protein</fullName>
    </submittedName>
</protein>
<evidence type="ECO:0000256" key="2">
    <source>
        <dbReference type="SAM" id="Phobius"/>
    </source>
</evidence>
<evidence type="ECO:0000313" key="3">
    <source>
        <dbReference type="EMBL" id="KNZ45503.1"/>
    </source>
</evidence>
<accession>A0A0L6UAC6</accession>
<feature type="transmembrane region" description="Helical" evidence="2">
    <location>
        <begin position="367"/>
        <end position="391"/>
    </location>
</feature>
<keyword evidence="4" id="KW-1185">Reference proteome</keyword>
<reference evidence="3 4" key="1">
    <citation type="submission" date="2015-08" db="EMBL/GenBank/DDBJ databases">
        <title>Next Generation Sequencing and Analysis of the Genome of Puccinia sorghi L Schw, the Causal Agent of Maize Common Rust.</title>
        <authorList>
            <person name="Rochi L."/>
            <person name="Burguener G."/>
            <person name="Darino M."/>
            <person name="Turjanski A."/>
            <person name="Kreff E."/>
            <person name="Dieguez M.J."/>
            <person name="Sacco F."/>
        </authorList>
    </citation>
    <scope>NUCLEOTIDE SEQUENCE [LARGE SCALE GENOMIC DNA]</scope>
    <source>
        <strain evidence="3 4">RO10H11247</strain>
    </source>
</reference>
<keyword evidence="2" id="KW-0472">Membrane</keyword>
<dbReference type="AlphaFoldDB" id="A0A0L6UAC6"/>
<feature type="region of interest" description="Disordered" evidence="1">
    <location>
        <begin position="47"/>
        <end position="69"/>
    </location>
</feature>
<organism evidence="3 4">
    <name type="scientific">Puccinia sorghi</name>
    <dbReference type="NCBI Taxonomy" id="27349"/>
    <lineage>
        <taxon>Eukaryota</taxon>
        <taxon>Fungi</taxon>
        <taxon>Dikarya</taxon>
        <taxon>Basidiomycota</taxon>
        <taxon>Pucciniomycotina</taxon>
        <taxon>Pucciniomycetes</taxon>
        <taxon>Pucciniales</taxon>
        <taxon>Pucciniaceae</taxon>
        <taxon>Puccinia</taxon>
    </lineage>
</organism>